<protein>
    <submittedName>
        <fullName evidence="2">Transcriptional regulator</fullName>
    </submittedName>
</protein>
<name>A0A176ZHC7_9BRAD</name>
<dbReference type="InterPro" id="IPR010982">
    <property type="entry name" value="Lambda_DNA-bd_dom_sf"/>
</dbReference>
<dbReference type="PROSITE" id="PS50943">
    <property type="entry name" value="HTH_CROC1"/>
    <property type="match status" value="1"/>
</dbReference>
<accession>A0A176ZHC7</accession>
<evidence type="ECO:0000259" key="1">
    <source>
        <dbReference type="PROSITE" id="PS50943"/>
    </source>
</evidence>
<dbReference type="SUPFAM" id="SSF47413">
    <property type="entry name" value="lambda repressor-like DNA-binding domains"/>
    <property type="match status" value="1"/>
</dbReference>
<dbReference type="NCBIfam" id="TIGR03070">
    <property type="entry name" value="couple_hipB"/>
    <property type="match status" value="1"/>
</dbReference>
<gene>
    <name evidence="2" type="ORF">AXW67_37665</name>
</gene>
<reference evidence="2 3" key="1">
    <citation type="submission" date="2016-02" db="EMBL/GenBank/DDBJ databases">
        <title>Draft genome sequence of the strain BR 10247T Bradyrhizobium neotropicale isolated from nodules of Centrolobium paraense.</title>
        <authorList>
            <person name="Simoes-Araujo J.L."/>
            <person name="Barauna A.C."/>
            <person name="Silva K."/>
            <person name="Zilli J.E."/>
        </authorList>
    </citation>
    <scope>NUCLEOTIDE SEQUENCE [LARGE SCALE GENOMIC DNA]</scope>
    <source>
        <strain evidence="2 3">BR 10247</strain>
    </source>
</reference>
<dbReference type="Pfam" id="PF13560">
    <property type="entry name" value="HTH_31"/>
    <property type="match status" value="1"/>
</dbReference>
<dbReference type="RefSeq" id="WP_027556291.1">
    <property type="nucleotide sequence ID" value="NZ_LSEF01000026.1"/>
</dbReference>
<dbReference type="Gene3D" id="1.10.260.40">
    <property type="entry name" value="lambda repressor-like DNA-binding domains"/>
    <property type="match status" value="1"/>
</dbReference>
<dbReference type="InterPro" id="IPR001387">
    <property type="entry name" value="Cro/C1-type_HTH"/>
</dbReference>
<dbReference type="InterPro" id="IPR017507">
    <property type="entry name" value="Tscrpt_reg_HipB-like"/>
</dbReference>
<keyword evidence="3" id="KW-1185">Reference proteome</keyword>
<dbReference type="GO" id="GO:0003677">
    <property type="term" value="F:DNA binding"/>
    <property type="evidence" value="ECO:0007669"/>
    <property type="project" value="InterPro"/>
</dbReference>
<organism evidence="2 3">
    <name type="scientific">Bradyrhizobium neotropicale</name>
    <dbReference type="NCBI Taxonomy" id="1497615"/>
    <lineage>
        <taxon>Bacteria</taxon>
        <taxon>Pseudomonadati</taxon>
        <taxon>Pseudomonadota</taxon>
        <taxon>Alphaproteobacteria</taxon>
        <taxon>Hyphomicrobiales</taxon>
        <taxon>Nitrobacteraceae</taxon>
        <taxon>Bradyrhizobium</taxon>
    </lineage>
</organism>
<evidence type="ECO:0000313" key="2">
    <source>
        <dbReference type="EMBL" id="OAF19195.1"/>
    </source>
</evidence>
<dbReference type="AlphaFoldDB" id="A0A176ZHC7"/>
<dbReference type="Proteomes" id="UP000077173">
    <property type="component" value="Unassembled WGS sequence"/>
</dbReference>
<dbReference type="CDD" id="cd00093">
    <property type="entry name" value="HTH_XRE"/>
    <property type="match status" value="1"/>
</dbReference>
<comment type="caution">
    <text evidence="2">The sequence shown here is derived from an EMBL/GenBank/DDBJ whole genome shotgun (WGS) entry which is preliminary data.</text>
</comment>
<dbReference type="SMART" id="SM00530">
    <property type="entry name" value="HTH_XRE"/>
    <property type="match status" value="1"/>
</dbReference>
<feature type="domain" description="HTH cro/C1-type" evidence="1">
    <location>
        <begin position="13"/>
        <end position="67"/>
    </location>
</feature>
<proteinExistence type="predicted"/>
<sequence length="95" mass="10391">MLIRTPADLGAVIRDRRKRLKLDQSTLAKRIGVSRQWVIEIEHGHPRAELALVLRALDALGIPLNANPELKTSRGPAPTAVDINAIVAKAKKSKT</sequence>
<evidence type="ECO:0000313" key="3">
    <source>
        <dbReference type="Proteomes" id="UP000077173"/>
    </source>
</evidence>
<dbReference type="EMBL" id="LSEF01000026">
    <property type="protein sequence ID" value="OAF19195.1"/>
    <property type="molecule type" value="Genomic_DNA"/>
</dbReference>